<feature type="transmembrane region" description="Helical" evidence="7">
    <location>
        <begin position="358"/>
        <end position="377"/>
    </location>
</feature>
<dbReference type="InterPro" id="IPR020846">
    <property type="entry name" value="MFS_dom"/>
</dbReference>
<dbReference type="Gene3D" id="1.20.1250.20">
    <property type="entry name" value="MFS general substrate transporter like domains"/>
    <property type="match status" value="1"/>
</dbReference>
<feature type="transmembrane region" description="Helical" evidence="7">
    <location>
        <begin position="144"/>
        <end position="168"/>
    </location>
</feature>
<dbReference type="FunFam" id="1.20.1720.10:FF:000012">
    <property type="entry name" value="MFS toxin efflux pump (AflT)"/>
    <property type="match status" value="1"/>
</dbReference>
<feature type="transmembrane region" description="Helical" evidence="7">
    <location>
        <begin position="180"/>
        <end position="198"/>
    </location>
</feature>
<evidence type="ECO:0000256" key="4">
    <source>
        <dbReference type="ARBA" id="ARBA00022989"/>
    </source>
</evidence>
<protein>
    <submittedName>
        <fullName evidence="9">Efflux pump antibiotic resistance protein</fullName>
    </submittedName>
</protein>
<feature type="transmembrane region" description="Helical" evidence="7">
    <location>
        <begin position="445"/>
        <end position="464"/>
    </location>
</feature>
<dbReference type="FunFam" id="1.20.1250.20:FF:000196">
    <property type="entry name" value="MFS toxin efflux pump (AflT)"/>
    <property type="match status" value="1"/>
</dbReference>
<reference evidence="9" key="2">
    <citation type="submission" date="2023-06" db="EMBL/GenBank/DDBJ databases">
        <authorList>
            <consortium name="Lawrence Berkeley National Laboratory"/>
            <person name="Haridas S."/>
            <person name="Hensen N."/>
            <person name="Bonometti L."/>
            <person name="Westerberg I."/>
            <person name="Brannstrom I.O."/>
            <person name="Guillou S."/>
            <person name="Cros-Aarteil S."/>
            <person name="Calhoun S."/>
            <person name="Kuo A."/>
            <person name="Mondo S."/>
            <person name="Pangilinan J."/>
            <person name="Riley R."/>
            <person name="Labutti K."/>
            <person name="Andreopoulos B."/>
            <person name="Lipzen A."/>
            <person name="Chen C."/>
            <person name="Yanf M."/>
            <person name="Daum C."/>
            <person name="Ng V."/>
            <person name="Clum A."/>
            <person name="Steindorff A."/>
            <person name="Ohm R."/>
            <person name="Martin F."/>
            <person name="Silar P."/>
            <person name="Natvig D."/>
            <person name="Lalanne C."/>
            <person name="Gautier V."/>
            <person name="Ament-Velasquez S.L."/>
            <person name="Kruys A."/>
            <person name="Hutchinson M.I."/>
            <person name="Powell A.J."/>
            <person name="Barry K."/>
            <person name="Miller A.N."/>
            <person name="Grigoriev I.V."/>
            <person name="Debuchy R."/>
            <person name="Gladieux P."/>
            <person name="Thoren M.H."/>
            <person name="Johannesson H."/>
        </authorList>
    </citation>
    <scope>NUCLEOTIDE SEQUENCE</scope>
    <source>
        <strain evidence="9">CBS 955.72</strain>
    </source>
</reference>
<name>A0AAJ0HTU1_9PEZI</name>
<proteinExistence type="predicted"/>
<gene>
    <name evidence="9" type="ORF">B0T25DRAFT_9032</name>
</gene>
<dbReference type="InterPro" id="IPR011701">
    <property type="entry name" value="MFS"/>
</dbReference>
<feature type="transmembrane region" description="Helical" evidence="7">
    <location>
        <begin position="248"/>
        <end position="269"/>
    </location>
</feature>
<evidence type="ECO:0000256" key="2">
    <source>
        <dbReference type="ARBA" id="ARBA00022448"/>
    </source>
</evidence>
<evidence type="ECO:0000259" key="8">
    <source>
        <dbReference type="PROSITE" id="PS50850"/>
    </source>
</evidence>
<accession>A0AAJ0HTU1</accession>
<feature type="compositionally biased region" description="Polar residues" evidence="6">
    <location>
        <begin position="1"/>
        <end position="12"/>
    </location>
</feature>
<dbReference type="GO" id="GO:0022857">
    <property type="term" value="F:transmembrane transporter activity"/>
    <property type="evidence" value="ECO:0007669"/>
    <property type="project" value="InterPro"/>
</dbReference>
<feature type="transmembrane region" description="Helical" evidence="7">
    <location>
        <begin position="119"/>
        <end position="138"/>
    </location>
</feature>
<keyword evidence="4 7" id="KW-1133">Transmembrane helix</keyword>
<feature type="transmembrane region" description="Helical" evidence="7">
    <location>
        <begin position="275"/>
        <end position="297"/>
    </location>
</feature>
<dbReference type="PRINTS" id="PR01036">
    <property type="entry name" value="TCRTETB"/>
</dbReference>
<dbReference type="EMBL" id="JAUIQD010000001">
    <property type="protein sequence ID" value="KAK3362571.1"/>
    <property type="molecule type" value="Genomic_DNA"/>
</dbReference>
<keyword evidence="5 7" id="KW-0472">Membrane</keyword>
<dbReference type="PROSITE" id="PS50850">
    <property type="entry name" value="MFS"/>
    <property type="match status" value="1"/>
</dbReference>
<feature type="transmembrane region" description="Helical" evidence="7">
    <location>
        <begin position="51"/>
        <end position="77"/>
    </location>
</feature>
<evidence type="ECO:0000256" key="1">
    <source>
        <dbReference type="ARBA" id="ARBA00004141"/>
    </source>
</evidence>
<feature type="region of interest" description="Disordered" evidence="6">
    <location>
        <begin position="1"/>
        <end position="39"/>
    </location>
</feature>
<dbReference type="GO" id="GO:0005886">
    <property type="term" value="C:plasma membrane"/>
    <property type="evidence" value="ECO:0007669"/>
    <property type="project" value="TreeGrafter"/>
</dbReference>
<evidence type="ECO:0000313" key="9">
    <source>
        <dbReference type="EMBL" id="KAK3362571.1"/>
    </source>
</evidence>
<keyword evidence="3 7" id="KW-0812">Transmembrane</keyword>
<dbReference type="Proteomes" id="UP001275084">
    <property type="component" value="Unassembled WGS sequence"/>
</dbReference>
<evidence type="ECO:0000313" key="10">
    <source>
        <dbReference type="Proteomes" id="UP001275084"/>
    </source>
</evidence>
<comment type="caution">
    <text evidence="9">The sequence shown here is derived from an EMBL/GenBank/DDBJ whole genome shotgun (WGS) entry which is preliminary data.</text>
</comment>
<feature type="transmembrane region" description="Helical" evidence="7">
    <location>
        <begin position="384"/>
        <end position="402"/>
    </location>
</feature>
<dbReference type="PANTHER" id="PTHR23501">
    <property type="entry name" value="MAJOR FACILITATOR SUPERFAMILY"/>
    <property type="match status" value="1"/>
</dbReference>
<reference evidence="9" key="1">
    <citation type="journal article" date="2023" name="Mol. Phylogenet. Evol.">
        <title>Genome-scale phylogeny and comparative genomics of the fungal order Sordariales.</title>
        <authorList>
            <person name="Hensen N."/>
            <person name="Bonometti L."/>
            <person name="Westerberg I."/>
            <person name="Brannstrom I.O."/>
            <person name="Guillou S."/>
            <person name="Cros-Aarteil S."/>
            <person name="Calhoun S."/>
            <person name="Haridas S."/>
            <person name="Kuo A."/>
            <person name="Mondo S."/>
            <person name="Pangilinan J."/>
            <person name="Riley R."/>
            <person name="LaButti K."/>
            <person name="Andreopoulos B."/>
            <person name="Lipzen A."/>
            <person name="Chen C."/>
            <person name="Yan M."/>
            <person name="Daum C."/>
            <person name="Ng V."/>
            <person name="Clum A."/>
            <person name="Steindorff A."/>
            <person name="Ohm R.A."/>
            <person name="Martin F."/>
            <person name="Silar P."/>
            <person name="Natvig D.O."/>
            <person name="Lalanne C."/>
            <person name="Gautier V."/>
            <person name="Ament-Velasquez S.L."/>
            <person name="Kruys A."/>
            <person name="Hutchinson M.I."/>
            <person name="Powell A.J."/>
            <person name="Barry K."/>
            <person name="Miller A.N."/>
            <person name="Grigoriev I.V."/>
            <person name="Debuchy R."/>
            <person name="Gladieux P."/>
            <person name="Hiltunen Thoren M."/>
            <person name="Johannesson H."/>
        </authorList>
    </citation>
    <scope>NUCLEOTIDE SEQUENCE</scope>
    <source>
        <strain evidence="9">CBS 955.72</strain>
    </source>
</reference>
<feature type="domain" description="Major facilitator superfamily (MFS) profile" evidence="8">
    <location>
        <begin position="54"/>
        <end position="542"/>
    </location>
</feature>
<evidence type="ECO:0000256" key="7">
    <source>
        <dbReference type="SAM" id="Phobius"/>
    </source>
</evidence>
<organism evidence="9 10">
    <name type="scientific">Lasiosphaeria hispida</name>
    <dbReference type="NCBI Taxonomy" id="260671"/>
    <lineage>
        <taxon>Eukaryota</taxon>
        <taxon>Fungi</taxon>
        <taxon>Dikarya</taxon>
        <taxon>Ascomycota</taxon>
        <taxon>Pezizomycotina</taxon>
        <taxon>Sordariomycetes</taxon>
        <taxon>Sordariomycetidae</taxon>
        <taxon>Sordariales</taxon>
        <taxon>Lasiosphaeriaceae</taxon>
        <taxon>Lasiosphaeria</taxon>
    </lineage>
</organism>
<comment type="subcellular location">
    <subcellularLocation>
        <location evidence="1">Membrane</location>
        <topology evidence="1">Multi-pass membrane protein</topology>
    </subcellularLocation>
</comment>
<feature type="transmembrane region" description="Helical" evidence="7">
    <location>
        <begin position="317"/>
        <end position="338"/>
    </location>
</feature>
<feature type="transmembrane region" description="Helical" evidence="7">
    <location>
        <begin position="414"/>
        <end position="433"/>
    </location>
</feature>
<sequence>MAAESTTGSLSRPNEKDEKAEGQATASDSDLPTKTGDVEPAEDEYPHGFRLVVLVAAVVLAIFLTSLDQTIVGTAIPKITNEFGGLEQVGWYGSAYFMCLGGFQSSFGKAFKYFSLKKTFLLSIFVFEVGSLICAVAPNSSAFIVGRAIAGVGGAGIAIGGTVILAFAAPPAQRPTLMGLMGFSYTIAAIIGPVLGGAFSDRVTWRWCFYINLPIGGVSMAIIALFFKDPDAAKPIEAPWKEKLLQMDPIGVVLAMGSIISFILALQYAGVTYAWNSSVVVGLLVGFVALGLTLVAWEIFQGEYAMLPPRLLKQRWLWAPSLFQFFFAGCYFLLLYYLPIYFQSIKGENAVQSGVDNLPLVIAGCVSIISGGIVVTITRHAAPFMLLGAALTAVGTGLLYTLDIDTPTAKWIGYQILLGFSIAFPFQNALNIVQAGATNEDISSATACLTFFQILGGAFSISAAQSGFVNRLLASLAEHAPTVHPLLVIGTGAADLRVVFPPDVLPGIILAYMDGLRTSFAVSIGMVGVSFLLGFVIPWKRLHPGNPGEAMVMA</sequence>
<feature type="transmembrane region" description="Helical" evidence="7">
    <location>
        <begin position="204"/>
        <end position="227"/>
    </location>
</feature>
<dbReference type="AlphaFoldDB" id="A0AAJ0HTU1"/>
<dbReference type="Pfam" id="PF07690">
    <property type="entry name" value="MFS_1"/>
    <property type="match status" value="1"/>
</dbReference>
<dbReference type="Gene3D" id="1.20.1720.10">
    <property type="entry name" value="Multidrug resistance protein D"/>
    <property type="match status" value="1"/>
</dbReference>
<dbReference type="SUPFAM" id="SSF103473">
    <property type="entry name" value="MFS general substrate transporter"/>
    <property type="match status" value="1"/>
</dbReference>
<evidence type="ECO:0000256" key="6">
    <source>
        <dbReference type="SAM" id="MobiDB-lite"/>
    </source>
</evidence>
<dbReference type="PANTHER" id="PTHR23501:SF177">
    <property type="entry name" value="MAJOR FACILITATOR SUPERFAMILY (MFS) PROFILE DOMAIN-CONTAINING PROTEIN-RELATED"/>
    <property type="match status" value="1"/>
</dbReference>
<keyword evidence="2" id="KW-0813">Transport</keyword>
<feature type="transmembrane region" description="Helical" evidence="7">
    <location>
        <begin position="520"/>
        <end position="539"/>
    </location>
</feature>
<dbReference type="InterPro" id="IPR036259">
    <property type="entry name" value="MFS_trans_sf"/>
</dbReference>
<evidence type="ECO:0000256" key="5">
    <source>
        <dbReference type="ARBA" id="ARBA00023136"/>
    </source>
</evidence>
<dbReference type="CDD" id="cd17502">
    <property type="entry name" value="MFS_Azr1_MDR_like"/>
    <property type="match status" value="1"/>
</dbReference>
<keyword evidence="10" id="KW-1185">Reference proteome</keyword>
<evidence type="ECO:0000256" key="3">
    <source>
        <dbReference type="ARBA" id="ARBA00022692"/>
    </source>
</evidence>